<comment type="caution">
    <text evidence="2">The sequence shown here is derived from an EMBL/GenBank/DDBJ whole genome shotgun (WGS) entry which is preliminary data.</text>
</comment>
<keyword evidence="1" id="KW-1133">Transmembrane helix</keyword>
<evidence type="ECO:0000313" key="2">
    <source>
        <dbReference type="EMBL" id="RVW92779.1"/>
    </source>
</evidence>
<proteinExistence type="predicted"/>
<keyword evidence="1" id="KW-0812">Transmembrane</keyword>
<evidence type="ECO:0000256" key="1">
    <source>
        <dbReference type="SAM" id="Phobius"/>
    </source>
</evidence>
<dbReference type="EMBL" id="QGNW01000134">
    <property type="protein sequence ID" value="RVW92779.1"/>
    <property type="molecule type" value="Genomic_DNA"/>
</dbReference>
<dbReference type="Proteomes" id="UP000288805">
    <property type="component" value="Unassembled WGS sequence"/>
</dbReference>
<organism evidence="2 3">
    <name type="scientific">Vitis vinifera</name>
    <name type="common">Grape</name>
    <dbReference type="NCBI Taxonomy" id="29760"/>
    <lineage>
        <taxon>Eukaryota</taxon>
        <taxon>Viridiplantae</taxon>
        <taxon>Streptophyta</taxon>
        <taxon>Embryophyta</taxon>
        <taxon>Tracheophyta</taxon>
        <taxon>Spermatophyta</taxon>
        <taxon>Magnoliopsida</taxon>
        <taxon>eudicotyledons</taxon>
        <taxon>Gunneridae</taxon>
        <taxon>Pentapetalae</taxon>
        <taxon>rosids</taxon>
        <taxon>Vitales</taxon>
        <taxon>Vitaceae</taxon>
        <taxon>Viteae</taxon>
        <taxon>Vitis</taxon>
    </lineage>
</organism>
<dbReference type="AlphaFoldDB" id="A0A438I805"/>
<gene>
    <name evidence="2" type="ORF">CK203_042592</name>
</gene>
<protein>
    <submittedName>
        <fullName evidence="2">Uncharacterized protein</fullName>
    </submittedName>
</protein>
<name>A0A438I805_VITVI</name>
<reference evidence="2 3" key="1">
    <citation type="journal article" date="2018" name="PLoS Genet.">
        <title>Population sequencing reveals clonal diversity and ancestral inbreeding in the grapevine cultivar Chardonnay.</title>
        <authorList>
            <person name="Roach M.J."/>
            <person name="Johnson D.L."/>
            <person name="Bohlmann J."/>
            <person name="van Vuuren H.J."/>
            <person name="Jones S.J."/>
            <person name="Pretorius I.S."/>
            <person name="Schmidt S.A."/>
            <person name="Borneman A.R."/>
        </authorList>
    </citation>
    <scope>NUCLEOTIDE SEQUENCE [LARGE SCALE GENOMIC DNA]</scope>
    <source>
        <strain evidence="3">cv. Chardonnay</strain>
        <tissue evidence="2">Leaf</tissue>
    </source>
</reference>
<evidence type="ECO:0000313" key="3">
    <source>
        <dbReference type="Proteomes" id="UP000288805"/>
    </source>
</evidence>
<accession>A0A438I805</accession>
<feature type="transmembrane region" description="Helical" evidence="1">
    <location>
        <begin position="74"/>
        <end position="96"/>
    </location>
</feature>
<sequence length="99" mass="12064">MGPEAGTPFCLKPVYYFNHHYLIKGMLPYSMPRFSRILAFAWKYVLQKWESTLSTGNWYVKWFRMHRKGIYPRLFFFSLSLLIFIDFKNVFFQIYISII</sequence>
<keyword evidence="1" id="KW-0472">Membrane</keyword>